<evidence type="ECO:0000313" key="3">
    <source>
        <dbReference type="EMBL" id="MDQ0454001.1"/>
    </source>
</evidence>
<evidence type="ECO:0000256" key="1">
    <source>
        <dbReference type="SAM" id="MobiDB-lite"/>
    </source>
</evidence>
<dbReference type="RefSeq" id="WP_307156217.1">
    <property type="nucleotide sequence ID" value="NZ_JAUSWH010000001.1"/>
</dbReference>
<protein>
    <submittedName>
        <fullName evidence="3">Uncharacterized protein</fullName>
    </submittedName>
</protein>
<accession>A0ABU0I710</accession>
<evidence type="ECO:0000313" key="4">
    <source>
        <dbReference type="Proteomes" id="UP001235269"/>
    </source>
</evidence>
<keyword evidence="2" id="KW-0812">Transmembrane</keyword>
<feature type="region of interest" description="Disordered" evidence="1">
    <location>
        <begin position="1"/>
        <end position="47"/>
    </location>
</feature>
<dbReference type="Proteomes" id="UP001235269">
    <property type="component" value="Unassembled WGS sequence"/>
</dbReference>
<feature type="transmembrane region" description="Helical" evidence="2">
    <location>
        <begin position="564"/>
        <end position="587"/>
    </location>
</feature>
<organism evidence="3 4">
    <name type="scientific">Rhizobium paknamense</name>
    <dbReference type="NCBI Taxonomy" id="1206817"/>
    <lineage>
        <taxon>Bacteria</taxon>
        <taxon>Pseudomonadati</taxon>
        <taxon>Pseudomonadota</taxon>
        <taxon>Alphaproteobacteria</taxon>
        <taxon>Hyphomicrobiales</taxon>
        <taxon>Rhizobiaceae</taxon>
        <taxon>Rhizobium/Agrobacterium group</taxon>
        <taxon>Rhizobium</taxon>
    </lineage>
</organism>
<keyword evidence="4" id="KW-1185">Reference proteome</keyword>
<keyword evidence="2" id="KW-1133">Transmembrane helix</keyword>
<proteinExistence type="predicted"/>
<comment type="caution">
    <text evidence="3">The sequence shown here is derived from an EMBL/GenBank/DDBJ whole genome shotgun (WGS) entry which is preliminary data.</text>
</comment>
<reference evidence="3 4" key="1">
    <citation type="submission" date="2023-07" db="EMBL/GenBank/DDBJ databases">
        <title>Genomic Encyclopedia of Type Strains, Phase IV (KMG-IV): sequencing the most valuable type-strain genomes for metagenomic binning, comparative biology and taxonomic classification.</title>
        <authorList>
            <person name="Goeker M."/>
        </authorList>
    </citation>
    <scope>NUCLEOTIDE SEQUENCE [LARGE SCALE GENOMIC DNA]</scope>
    <source>
        <strain evidence="3 4">DSM 100301</strain>
    </source>
</reference>
<sequence>MTDKVTVDGATSTPTDHNANTINYDSLKRDAQPSQTRKVSPHDRYQNLSPNDRIVQALLNHDRSVADDLPEVNAEDYTPAADPPEVTQSDILISEHWIGMADPSDTYDSDIQTLEDTKFSLVKDALAGVDRGFVNPDNINNLGSLSNEQKAALLVDLLDIKQEYNGYMDQYGDSVPDGEAAGKAIDDRINALMADQGTQDYLSDLTSKVLKDYLTRPENAGMLQRLEMTYMEDIVGGKAVDRALAAGKSKEDALGDYLSELKTLTSILPSDFVEDKVGSATATYSKITNDMFMGDGTPGDLSAFTPDANGNNAAIDPVVQAMMLTFLGENAGNSKMFGPAIQVNYAQDVTRNFNSVIGLMRGGMKLDDALASAMKAFKEKPAPLGVENDAYKAGVAHAVQVLAASAVLVSRSLAPGQKWQAADIAGAMASAVQIVGQTTEGLAKNLDSAGKAFSLFGTASGSWGRNVASVINPKNLEAGGKILGGLGGLATAGLSFFSASRSLKAGDDPKAALEIISGTATLANSLIGFSEAAMQLTNIVPRVFNAVAVTTPEFVTQATSVLKYGLAVAGTATGLVASLAGMALGIWDMAKGVKKLDKLESDLDDKLSKYTGQEVHFEFGPDPSFIW</sequence>
<dbReference type="EMBL" id="JAUSWH010000001">
    <property type="protein sequence ID" value="MDQ0454001.1"/>
    <property type="molecule type" value="Genomic_DNA"/>
</dbReference>
<name>A0ABU0I710_9HYPH</name>
<evidence type="ECO:0000256" key="2">
    <source>
        <dbReference type="SAM" id="Phobius"/>
    </source>
</evidence>
<gene>
    <name evidence="3" type="ORF">QO005_000316</name>
</gene>
<feature type="compositionally biased region" description="Polar residues" evidence="1">
    <location>
        <begin position="9"/>
        <end position="24"/>
    </location>
</feature>
<keyword evidence="2" id="KW-0472">Membrane</keyword>